<protein>
    <submittedName>
        <fullName evidence="1">Uncharacterized protein</fullName>
    </submittedName>
</protein>
<evidence type="ECO:0000313" key="1">
    <source>
        <dbReference type="EMBL" id="GBM56403.1"/>
    </source>
</evidence>
<organism evidence="1 2">
    <name type="scientific">Araneus ventricosus</name>
    <name type="common">Orbweaver spider</name>
    <name type="synonym">Epeira ventricosa</name>
    <dbReference type="NCBI Taxonomy" id="182803"/>
    <lineage>
        <taxon>Eukaryota</taxon>
        <taxon>Metazoa</taxon>
        <taxon>Ecdysozoa</taxon>
        <taxon>Arthropoda</taxon>
        <taxon>Chelicerata</taxon>
        <taxon>Arachnida</taxon>
        <taxon>Araneae</taxon>
        <taxon>Araneomorphae</taxon>
        <taxon>Entelegynae</taxon>
        <taxon>Araneoidea</taxon>
        <taxon>Araneidae</taxon>
        <taxon>Araneus</taxon>
    </lineage>
</organism>
<comment type="caution">
    <text evidence="1">The sequence shown here is derived from an EMBL/GenBank/DDBJ whole genome shotgun (WGS) entry which is preliminary data.</text>
</comment>
<accession>A0A4Y2GS92</accession>
<dbReference type="Proteomes" id="UP000499080">
    <property type="component" value="Unassembled WGS sequence"/>
</dbReference>
<proteinExistence type="predicted"/>
<dbReference type="AlphaFoldDB" id="A0A4Y2GS92"/>
<sequence>MIGEDLQKFSESRVMRTIAIGRVLIRNLPNRQQRKPLYGEKEFTYDVNMTNAAQIIIADKGNPGMAEKDAGDLKNLSKSKNTCGNDRSEGQNGSTIASILVAPLEPSFSHDASLSFLSVCLPRDVVLCFVLCVVTLMSCAVERSLIKKMVPKIEWILQQHYTQTNALYKDIYAGWGNKLLGKSRERSSPDRDLWRKETSNKNNCKFLWPLRSPDLTP</sequence>
<keyword evidence="2" id="KW-1185">Reference proteome</keyword>
<dbReference type="EMBL" id="BGPR01001544">
    <property type="protein sequence ID" value="GBM56403.1"/>
    <property type="molecule type" value="Genomic_DNA"/>
</dbReference>
<evidence type="ECO:0000313" key="2">
    <source>
        <dbReference type="Proteomes" id="UP000499080"/>
    </source>
</evidence>
<name>A0A4Y2GS92_ARAVE</name>
<reference evidence="1 2" key="1">
    <citation type="journal article" date="2019" name="Sci. Rep.">
        <title>Orb-weaving spider Araneus ventricosus genome elucidates the spidroin gene catalogue.</title>
        <authorList>
            <person name="Kono N."/>
            <person name="Nakamura H."/>
            <person name="Ohtoshi R."/>
            <person name="Moran D.A.P."/>
            <person name="Shinohara A."/>
            <person name="Yoshida Y."/>
            <person name="Fujiwara M."/>
            <person name="Mori M."/>
            <person name="Tomita M."/>
            <person name="Arakawa K."/>
        </authorList>
    </citation>
    <scope>NUCLEOTIDE SEQUENCE [LARGE SCALE GENOMIC DNA]</scope>
</reference>
<gene>
    <name evidence="1" type="ORF">AVEN_89194_1</name>
</gene>